<sequence length="338" mass="38953">MNGYAPAVWPFSTRRSAADEDDAPEFCYYLGDPGAERLHFVLRKRDWDTARAILSTPDPEHREFYVRTAAATSGIEKWISGPIREEPESALPLLIKAAHMVIWAWDLPGAGTRPDAPDAGTEQERAAWTARFRQADELLDQALALDPANADAWAFKLEVSRALRMPQVERWRRFERLIEIAPEHWGGHEEMLFCLSPAWGGSNEAMFDFARTRARARPGTHLPVLVVLAHLRRLNEVNRLQDPENKLPTVDHTYLEQDEVTDEIWDAARMSVWHDDYASTLLTPILWNNFAYALYVGDQYNGAWSMFESIGDDWIMNSPWDDMDYFLKCRQTTRERKD</sequence>
<dbReference type="InterPro" id="IPR011990">
    <property type="entry name" value="TPR-like_helical_dom_sf"/>
</dbReference>
<reference evidence="1 2" key="1">
    <citation type="submission" date="2018-03" db="EMBL/GenBank/DDBJ databases">
        <title>Genomic Encyclopedia of Archaeal and Bacterial Type Strains, Phase II (KMG-II): from individual species to whole genera.</title>
        <authorList>
            <person name="Goeker M."/>
        </authorList>
    </citation>
    <scope>NUCLEOTIDE SEQUENCE [LARGE SCALE GENOMIC DNA]</scope>
    <source>
        <strain evidence="1 2">DSM 43146</strain>
    </source>
</reference>
<organism evidence="1 2">
    <name type="scientific">Actinoplanes italicus</name>
    <dbReference type="NCBI Taxonomy" id="113567"/>
    <lineage>
        <taxon>Bacteria</taxon>
        <taxon>Bacillati</taxon>
        <taxon>Actinomycetota</taxon>
        <taxon>Actinomycetes</taxon>
        <taxon>Micromonosporales</taxon>
        <taxon>Micromonosporaceae</taxon>
        <taxon>Actinoplanes</taxon>
    </lineage>
</organism>
<accession>A0A2T0KNK3</accession>
<comment type="caution">
    <text evidence="1">The sequence shown here is derived from an EMBL/GenBank/DDBJ whole genome shotgun (WGS) entry which is preliminary data.</text>
</comment>
<dbReference type="Gene3D" id="1.25.40.10">
    <property type="entry name" value="Tetratricopeptide repeat domain"/>
    <property type="match status" value="1"/>
</dbReference>
<keyword evidence="2" id="KW-1185">Reference proteome</keyword>
<protein>
    <recommendedName>
        <fullName evidence="3">DUF4034 domain-containing protein</fullName>
    </recommendedName>
</protein>
<dbReference type="EMBL" id="PVMZ01000001">
    <property type="protein sequence ID" value="PRX25308.1"/>
    <property type="molecule type" value="Genomic_DNA"/>
</dbReference>
<gene>
    <name evidence="1" type="ORF">CLV67_10120</name>
</gene>
<evidence type="ECO:0000313" key="2">
    <source>
        <dbReference type="Proteomes" id="UP000239415"/>
    </source>
</evidence>
<name>A0A2T0KNK3_9ACTN</name>
<dbReference type="AlphaFoldDB" id="A0A2T0KNK3"/>
<evidence type="ECO:0008006" key="3">
    <source>
        <dbReference type="Google" id="ProtNLM"/>
    </source>
</evidence>
<evidence type="ECO:0000313" key="1">
    <source>
        <dbReference type="EMBL" id="PRX25308.1"/>
    </source>
</evidence>
<dbReference type="SUPFAM" id="SSF48439">
    <property type="entry name" value="Protein prenylyltransferase"/>
    <property type="match status" value="1"/>
</dbReference>
<dbReference type="Proteomes" id="UP000239415">
    <property type="component" value="Unassembled WGS sequence"/>
</dbReference>
<proteinExistence type="predicted"/>